<keyword evidence="7" id="KW-1133">Transmembrane helix</keyword>
<proteinExistence type="predicted"/>
<evidence type="ECO:0000256" key="9">
    <source>
        <dbReference type="SAM" id="MobiDB-lite"/>
    </source>
</evidence>
<evidence type="ECO:0000256" key="3">
    <source>
        <dbReference type="ARBA" id="ARBA00022475"/>
    </source>
</evidence>
<feature type="compositionally biased region" description="Basic residues" evidence="9">
    <location>
        <begin position="285"/>
        <end position="296"/>
    </location>
</feature>
<feature type="region of interest" description="Disordered" evidence="9">
    <location>
        <begin position="242"/>
        <end position="353"/>
    </location>
</feature>
<comment type="caution">
    <text evidence="12">The sequence shown here is derived from an EMBL/GenBank/DDBJ whole genome shotgun (WGS) entry which is preliminary data.</text>
</comment>
<feature type="compositionally biased region" description="Basic residues" evidence="9">
    <location>
        <begin position="324"/>
        <end position="333"/>
    </location>
</feature>
<dbReference type="Gene3D" id="1.10.3720.10">
    <property type="entry name" value="MetI-like"/>
    <property type="match status" value="1"/>
</dbReference>
<evidence type="ECO:0000259" key="11">
    <source>
        <dbReference type="PROSITE" id="PS50928"/>
    </source>
</evidence>
<dbReference type="InterPro" id="IPR050093">
    <property type="entry name" value="ABC_SmlMolc_Importer"/>
</dbReference>
<feature type="region of interest" description="Disordered" evidence="9">
    <location>
        <begin position="97"/>
        <end position="116"/>
    </location>
</feature>
<dbReference type="EMBL" id="VLKE01000001">
    <property type="protein sequence ID" value="TWH69889.1"/>
    <property type="molecule type" value="Genomic_DNA"/>
</dbReference>
<dbReference type="PROSITE" id="PS50893">
    <property type="entry name" value="ABC_TRANSPORTER_2"/>
    <property type="match status" value="1"/>
</dbReference>
<keyword evidence="4" id="KW-0997">Cell inner membrane</keyword>
<feature type="compositionally biased region" description="Low complexity" evidence="9">
    <location>
        <begin position="305"/>
        <end position="323"/>
    </location>
</feature>
<gene>
    <name evidence="12" type="ORF">JD77_04906</name>
</gene>
<evidence type="ECO:0000313" key="13">
    <source>
        <dbReference type="Proteomes" id="UP000319825"/>
    </source>
</evidence>
<keyword evidence="6" id="KW-1278">Translocase</keyword>
<dbReference type="PROSITE" id="PS00211">
    <property type="entry name" value="ABC_TRANSPORTER_1"/>
    <property type="match status" value="1"/>
</dbReference>
<dbReference type="InterPro" id="IPR035906">
    <property type="entry name" value="MetI-like_sf"/>
</dbReference>
<dbReference type="CDD" id="cd06261">
    <property type="entry name" value="TM_PBP2"/>
    <property type="match status" value="1"/>
</dbReference>
<dbReference type="Proteomes" id="UP000319825">
    <property type="component" value="Unassembled WGS sequence"/>
</dbReference>
<sequence>MEEAARSLGRGPFAVFRTVTLPLTLPGIGAGAALTFLTCMKELPATLLLRPTGMDTLATELWTHTSTAAYAAAAPYAAILVALAAVPTWLLAARTGLTDPGGTRRDHGRRPAGARDRVHVPAHRRRVAVVPQEGALFPHLSVADNVGYGLDRAARRSGRVEEVLDLVGLAGYGARMPHQLSGGQQQRVAVARALAPRPPLVLLDEPFSALDAKLRAELRADVRQALRADGATGVLVTHDQGEALSARPVRRGTRDRGPAGLPRARRADHAAPRRRHRADRPDPRRGHRPGRRRPGRGRGAGAGPGVRRIAARAPTGAGRPAGARCRRRRRRARSTPAPRRPGGSAGRRRRRRG</sequence>
<keyword evidence="13" id="KW-1185">Reference proteome</keyword>
<keyword evidence="5" id="KW-0812">Transmembrane</keyword>
<dbReference type="Pfam" id="PF00005">
    <property type="entry name" value="ABC_tran"/>
    <property type="match status" value="1"/>
</dbReference>
<organism evidence="12 13">
    <name type="scientific">Micromonospora olivasterospora</name>
    <dbReference type="NCBI Taxonomy" id="1880"/>
    <lineage>
        <taxon>Bacteria</taxon>
        <taxon>Bacillati</taxon>
        <taxon>Actinomycetota</taxon>
        <taxon>Actinomycetes</taxon>
        <taxon>Micromonosporales</taxon>
        <taxon>Micromonosporaceae</taxon>
        <taxon>Micromonospora</taxon>
    </lineage>
</organism>
<feature type="domain" description="ABC transmembrane type-1" evidence="11">
    <location>
        <begin position="1"/>
        <end position="91"/>
    </location>
</feature>
<dbReference type="InterPro" id="IPR000515">
    <property type="entry name" value="MetI-like"/>
</dbReference>
<name>A0A562IFU7_MICOL</name>
<dbReference type="InterPro" id="IPR003439">
    <property type="entry name" value="ABC_transporter-like_ATP-bd"/>
</dbReference>
<keyword evidence="3" id="KW-1003">Cell membrane</keyword>
<protein>
    <submittedName>
        <fullName evidence="12">Binding-protein-dependent transport system inner membrane component</fullName>
    </submittedName>
</protein>
<dbReference type="SUPFAM" id="SSF161098">
    <property type="entry name" value="MetI-like"/>
    <property type="match status" value="1"/>
</dbReference>
<accession>A0A562IFU7</accession>
<dbReference type="GO" id="GO:0005524">
    <property type="term" value="F:ATP binding"/>
    <property type="evidence" value="ECO:0007669"/>
    <property type="project" value="InterPro"/>
</dbReference>
<dbReference type="InterPro" id="IPR027417">
    <property type="entry name" value="P-loop_NTPase"/>
</dbReference>
<evidence type="ECO:0000256" key="2">
    <source>
        <dbReference type="ARBA" id="ARBA00022448"/>
    </source>
</evidence>
<dbReference type="PANTHER" id="PTHR42781:SF5">
    <property type="entry name" value="PUTRESCINE TRANSPORT ATP-BINDING PROTEIN POTG"/>
    <property type="match status" value="1"/>
</dbReference>
<dbReference type="PANTHER" id="PTHR42781">
    <property type="entry name" value="SPERMIDINE/PUTRESCINE IMPORT ATP-BINDING PROTEIN POTA"/>
    <property type="match status" value="1"/>
</dbReference>
<feature type="domain" description="ABC transporter" evidence="10">
    <location>
        <begin position="49"/>
        <end position="280"/>
    </location>
</feature>
<dbReference type="GO" id="GO:0016887">
    <property type="term" value="F:ATP hydrolysis activity"/>
    <property type="evidence" value="ECO:0007669"/>
    <property type="project" value="InterPro"/>
</dbReference>
<dbReference type="GO" id="GO:0055085">
    <property type="term" value="P:transmembrane transport"/>
    <property type="evidence" value="ECO:0007669"/>
    <property type="project" value="InterPro"/>
</dbReference>
<dbReference type="PROSITE" id="PS50928">
    <property type="entry name" value="ABC_TM1"/>
    <property type="match status" value="1"/>
</dbReference>
<evidence type="ECO:0000256" key="7">
    <source>
        <dbReference type="ARBA" id="ARBA00022989"/>
    </source>
</evidence>
<dbReference type="AlphaFoldDB" id="A0A562IFU7"/>
<keyword evidence="8" id="KW-0472">Membrane</keyword>
<dbReference type="InterPro" id="IPR017871">
    <property type="entry name" value="ABC_transporter-like_CS"/>
</dbReference>
<dbReference type="Gene3D" id="3.40.50.300">
    <property type="entry name" value="P-loop containing nucleotide triphosphate hydrolases"/>
    <property type="match status" value="1"/>
</dbReference>
<evidence type="ECO:0000256" key="4">
    <source>
        <dbReference type="ARBA" id="ARBA00022519"/>
    </source>
</evidence>
<comment type="subcellular location">
    <subcellularLocation>
        <location evidence="1">Membrane</location>
        <topology evidence="1">Multi-pass membrane protein</topology>
    </subcellularLocation>
</comment>
<reference evidence="12 13" key="1">
    <citation type="submission" date="2019-07" db="EMBL/GenBank/DDBJ databases">
        <title>R&amp;d 2014.</title>
        <authorList>
            <person name="Klenk H.-P."/>
        </authorList>
    </citation>
    <scope>NUCLEOTIDE SEQUENCE [LARGE SCALE GENOMIC DNA]</scope>
    <source>
        <strain evidence="12 13">DSM 43868</strain>
    </source>
</reference>
<evidence type="ECO:0000256" key="5">
    <source>
        <dbReference type="ARBA" id="ARBA00022692"/>
    </source>
</evidence>
<keyword evidence="2" id="KW-0813">Transport</keyword>
<evidence type="ECO:0000313" key="12">
    <source>
        <dbReference type="EMBL" id="TWH69889.1"/>
    </source>
</evidence>
<evidence type="ECO:0000256" key="1">
    <source>
        <dbReference type="ARBA" id="ARBA00004141"/>
    </source>
</evidence>
<dbReference type="GO" id="GO:0016020">
    <property type="term" value="C:membrane"/>
    <property type="evidence" value="ECO:0007669"/>
    <property type="project" value="UniProtKB-SubCell"/>
</dbReference>
<evidence type="ECO:0000259" key="10">
    <source>
        <dbReference type="PROSITE" id="PS50893"/>
    </source>
</evidence>
<evidence type="ECO:0000256" key="6">
    <source>
        <dbReference type="ARBA" id="ARBA00022967"/>
    </source>
</evidence>
<dbReference type="SUPFAM" id="SSF52540">
    <property type="entry name" value="P-loop containing nucleoside triphosphate hydrolases"/>
    <property type="match status" value="1"/>
</dbReference>
<evidence type="ECO:0000256" key="8">
    <source>
        <dbReference type="ARBA" id="ARBA00023136"/>
    </source>
</evidence>